<organism evidence="2 3">
    <name type="scientific">Nitrosomonas communis</name>
    <dbReference type="NCBI Taxonomy" id="44574"/>
    <lineage>
        <taxon>Bacteria</taxon>
        <taxon>Pseudomonadati</taxon>
        <taxon>Pseudomonadota</taxon>
        <taxon>Betaproteobacteria</taxon>
        <taxon>Nitrosomonadales</taxon>
        <taxon>Nitrosomonadaceae</taxon>
        <taxon>Nitrosomonas</taxon>
    </lineage>
</organism>
<reference evidence="3" key="1">
    <citation type="submission" date="2016-10" db="EMBL/GenBank/DDBJ databases">
        <authorList>
            <person name="Varghese N."/>
            <person name="Submissions S."/>
        </authorList>
    </citation>
    <scope>NUCLEOTIDE SEQUENCE [LARGE SCALE GENOMIC DNA]</scope>
    <source>
        <strain evidence="3">Nm44</strain>
    </source>
</reference>
<evidence type="ECO:0000313" key="3">
    <source>
        <dbReference type="Proteomes" id="UP000183287"/>
    </source>
</evidence>
<keyword evidence="1" id="KW-1133">Transmembrane helix</keyword>
<dbReference type="AlphaFoldDB" id="A0A1I4RA74"/>
<evidence type="ECO:0000256" key="1">
    <source>
        <dbReference type="SAM" id="Phobius"/>
    </source>
</evidence>
<feature type="transmembrane region" description="Helical" evidence="1">
    <location>
        <begin position="35"/>
        <end position="54"/>
    </location>
</feature>
<dbReference type="EMBL" id="FOUB01000031">
    <property type="protein sequence ID" value="SFM49117.1"/>
    <property type="molecule type" value="Genomic_DNA"/>
</dbReference>
<sequence length="61" mass="7015">MNTFFTGNILVINLLVIPIRRGVLRHHLKSSIIKIINNKVIIFNTLTLFHYSILAKSNLLD</sequence>
<evidence type="ECO:0000313" key="2">
    <source>
        <dbReference type="EMBL" id="SFM49117.1"/>
    </source>
</evidence>
<keyword evidence="1" id="KW-0812">Transmembrane</keyword>
<proteinExistence type="predicted"/>
<keyword evidence="1" id="KW-0472">Membrane</keyword>
<keyword evidence="3" id="KW-1185">Reference proteome</keyword>
<protein>
    <submittedName>
        <fullName evidence="2">Uncharacterized protein</fullName>
    </submittedName>
</protein>
<dbReference type="Proteomes" id="UP000183287">
    <property type="component" value="Unassembled WGS sequence"/>
</dbReference>
<name>A0A1I4RA74_9PROT</name>
<gene>
    <name evidence="2" type="ORF">SAMN05421863_103134</name>
</gene>
<feature type="transmembrane region" description="Helical" evidence="1">
    <location>
        <begin position="6"/>
        <end position="23"/>
    </location>
</feature>
<accession>A0A1I4RA74</accession>